<feature type="domain" description="O-methyltransferase C-terminal" evidence="5">
    <location>
        <begin position="111"/>
        <end position="319"/>
    </location>
</feature>
<evidence type="ECO:0000259" key="6">
    <source>
        <dbReference type="Pfam" id="PF08100"/>
    </source>
</evidence>
<dbReference type="Pfam" id="PF00891">
    <property type="entry name" value="Methyltransf_2"/>
    <property type="match status" value="1"/>
</dbReference>
<proteinExistence type="predicted"/>
<keyword evidence="2" id="KW-0808">Transferase</keyword>
<dbReference type="InterPro" id="IPR036390">
    <property type="entry name" value="WH_DNA-bd_sf"/>
</dbReference>
<evidence type="ECO:0000256" key="4">
    <source>
        <dbReference type="PIRSR" id="PIRSR005739-1"/>
    </source>
</evidence>
<dbReference type="InterPro" id="IPR001077">
    <property type="entry name" value="COMT_C"/>
</dbReference>
<keyword evidence="8" id="KW-1185">Reference proteome</keyword>
<sequence>MILDKVDDAPSILRLGTAYAAARILHSAVEIGLFEAVQDEPAGPAEICSALGLNPRLVRDFLDALVVFGLLDKDNGRYASSEVAKKFLVPGGSGYVGGRIRIGGELHYRTWLSLTDALRDGQPKADIEADAKAYERLYADPERTRVFLAHMEASNAIVAPQLDECLDWAKYESFVDVGGSRGQVAGILAQTHSHLHGAVFDFPLVRPYFDELMDRFGTTGRVTFHPGDFFTDPIPAADVYIIGHVLHDWPVPRRREIIKRVFEAARPGSLLVVYDQMLDEHDPDLQSLLGSLNVGLITPGGSEYTVPECRDWAESAGFRFREARRLPVGNDSVLIAEKTA</sequence>
<dbReference type="OrthoDB" id="582216at2"/>
<comment type="caution">
    <text evidence="7">The sequence shown here is derived from an EMBL/GenBank/DDBJ whole genome shotgun (WGS) entry which is preliminary data.</text>
</comment>
<keyword evidence="1 7" id="KW-0489">Methyltransferase</keyword>
<protein>
    <submittedName>
        <fullName evidence="7">Methyltransferase</fullName>
    </submittedName>
</protein>
<dbReference type="PIRSF" id="PIRSF005739">
    <property type="entry name" value="O-mtase"/>
    <property type="match status" value="1"/>
</dbReference>
<dbReference type="PANTHER" id="PTHR43712">
    <property type="entry name" value="PUTATIVE (AFU_ORTHOLOGUE AFUA_4G14580)-RELATED"/>
    <property type="match status" value="1"/>
</dbReference>
<accession>A0A5N0VNX9</accession>
<dbReference type="PROSITE" id="PS51683">
    <property type="entry name" value="SAM_OMT_II"/>
    <property type="match status" value="1"/>
</dbReference>
<evidence type="ECO:0000256" key="2">
    <source>
        <dbReference type="ARBA" id="ARBA00022679"/>
    </source>
</evidence>
<evidence type="ECO:0000259" key="5">
    <source>
        <dbReference type="Pfam" id="PF00891"/>
    </source>
</evidence>
<dbReference type="RefSeq" id="WP_144748130.1">
    <property type="nucleotide sequence ID" value="NZ_VMNW02000002.1"/>
</dbReference>
<evidence type="ECO:0000256" key="3">
    <source>
        <dbReference type="ARBA" id="ARBA00022691"/>
    </source>
</evidence>
<keyword evidence="3" id="KW-0949">S-adenosyl-L-methionine</keyword>
<feature type="domain" description="O-methyltransferase dimerisation" evidence="6">
    <location>
        <begin position="17"/>
        <end position="89"/>
    </location>
</feature>
<dbReference type="InterPro" id="IPR016461">
    <property type="entry name" value="COMT-like"/>
</dbReference>
<evidence type="ECO:0000256" key="1">
    <source>
        <dbReference type="ARBA" id="ARBA00022603"/>
    </source>
</evidence>
<dbReference type="GO" id="GO:0032259">
    <property type="term" value="P:methylation"/>
    <property type="evidence" value="ECO:0007669"/>
    <property type="project" value="UniProtKB-KW"/>
</dbReference>
<dbReference type="InterPro" id="IPR029063">
    <property type="entry name" value="SAM-dependent_MTases_sf"/>
</dbReference>
<dbReference type="SUPFAM" id="SSF53335">
    <property type="entry name" value="S-adenosyl-L-methionine-dependent methyltransferases"/>
    <property type="match status" value="1"/>
</dbReference>
<dbReference type="Proteomes" id="UP000319769">
    <property type="component" value="Unassembled WGS sequence"/>
</dbReference>
<evidence type="ECO:0000313" key="8">
    <source>
        <dbReference type="Proteomes" id="UP000319769"/>
    </source>
</evidence>
<organism evidence="7 8">
    <name type="scientific">Amycolatopsis acidicola</name>
    <dbReference type="NCBI Taxonomy" id="2596893"/>
    <lineage>
        <taxon>Bacteria</taxon>
        <taxon>Bacillati</taxon>
        <taxon>Actinomycetota</taxon>
        <taxon>Actinomycetes</taxon>
        <taxon>Pseudonocardiales</taxon>
        <taxon>Pseudonocardiaceae</taxon>
        <taxon>Amycolatopsis</taxon>
    </lineage>
</organism>
<name>A0A5N0VNX9_9PSEU</name>
<dbReference type="InterPro" id="IPR036388">
    <property type="entry name" value="WH-like_DNA-bd_sf"/>
</dbReference>
<dbReference type="PANTHER" id="PTHR43712:SF2">
    <property type="entry name" value="O-METHYLTRANSFERASE CICE"/>
    <property type="match status" value="1"/>
</dbReference>
<dbReference type="GO" id="GO:0046983">
    <property type="term" value="F:protein dimerization activity"/>
    <property type="evidence" value="ECO:0007669"/>
    <property type="project" value="InterPro"/>
</dbReference>
<dbReference type="GO" id="GO:0008171">
    <property type="term" value="F:O-methyltransferase activity"/>
    <property type="evidence" value="ECO:0007669"/>
    <property type="project" value="InterPro"/>
</dbReference>
<dbReference type="EMBL" id="VMNW02000002">
    <property type="protein sequence ID" value="KAA9166502.1"/>
    <property type="molecule type" value="Genomic_DNA"/>
</dbReference>
<dbReference type="AlphaFoldDB" id="A0A5N0VNX9"/>
<feature type="active site" description="Proton acceptor" evidence="4">
    <location>
        <position position="247"/>
    </location>
</feature>
<evidence type="ECO:0000313" key="7">
    <source>
        <dbReference type="EMBL" id="KAA9166502.1"/>
    </source>
</evidence>
<dbReference type="Gene3D" id="1.10.10.10">
    <property type="entry name" value="Winged helix-like DNA-binding domain superfamily/Winged helix DNA-binding domain"/>
    <property type="match status" value="1"/>
</dbReference>
<dbReference type="Gene3D" id="3.40.50.150">
    <property type="entry name" value="Vaccinia Virus protein VP39"/>
    <property type="match status" value="1"/>
</dbReference>
<dbReference type="InterPro" id="IPR012967">
    <property type="entry name" value="COMT_dimerisation"/>
</dbReference>
<reference evidence="7" key="1">
    <citation type="submission" date="2019-09" db="EMBL/GenBank/DDBJ databases">
        <authorList>
            <person name="Teo W.F.A."/>
            <person name="Duangmal K."/>
        </authorList>
    </citation>
    <scope>NUCLEOTIDE SEQUENCE [LARGE SCALE GENOMIC DNA]</scope>
    <source>
        <strain evidence="7">K81G1</strain>
    </source>
</reference>
<dbReference type="Pfam" id="PF08100">
    <property type="entry name" value="Dimerisation"/>
    <property type="match status" value="1"/>
</dbReference>
<gene>
    <name evidence="7" type="ORF">FPZ12_002800</name>
</gene>
<dbReference type="SUPFAM" id="SSF46785">
    <property type="entry name" value="Winged helix' DNA-binding domain"/>
    <property type="match status" value="1"/>
</dbReference>